<gene>
    <name evidence="3" type="ORF">Ljor_0187</name>
</gene>
<proteinExistence type="predicted"/>
<dbReference type="STRING" id="456.Ljor_0187"/>
<feature type="domain" description="Glycosyltransferase subfamily 4-like N-terminal" evidence="2">
    <location>
        <begin position="17"/>
        <end position="189"/>
    </location>
</feature>
<dbReference type="Gene3D" id="3.40.50.2000">
    <property type="entry name" value="Glycogen Phosphorylase B"/>
    <property type="match status" value="2"/>
</dbReference>
<dbReference type="InterPro" id="IPR028098">
    <property type="entry name" value="Glyco_trans_4-like_N"/>
</dbReference>
<dbReference type="Pfam" id="PF00534">
    <property type="entry name" value="Glycos_transf_1"/>
    <property type="match status" value="1"/>
</dbReference>
<dbReference type="CDD" id="cd03794">
    <property type="entry name" value="GT4_WbuB-like"/>
    <property type="match status" value="1"/>
</dbReference>
<evidence type="ECO:0000259" key="2">
    <source>
        <dbReference type="Pfam" id="PF13579"/>
    </source>
</evidence>
<keyword evidence="4" id="KW-1185">Reference proteome</keyword>
<dbReference type="PANTHER" id="PTHR12526">
    <property type="entry name" value="GLYCOSYLTRANSFERASE"/>
    <property type="match status" value="1"/>
</dbReference>
<dbReference type="EMBL" id="LNYJ01000003">
    <property type="protein sequence ID" value="KTD18964.1"/>
    <property type="molecule type" value="Genomic_DNA"/>
</dbReference>
<dbReference type="Pfam" id="PF13579">
    <property type="entry name" value="Glyco_trans_4_4"/>
    <property type="match status" value="1"/>
</dbReference>
<protein>
    <submittedName>
        <fullName evidence="3">Glycosyltransferase, group 1 family</fullName>
    </submittedName>
</protein>
<dbReference type="InterPro" id="IPR001296">
    <property type="entry name" value="Glyco_trans_1"/>
</dbReference>
<dbReference type="GO" id="GO:0016757">
    <property type="term" value="F:glycosyltransferase activity"/>
    <property type="evidence" value="ECO:0007669"/>
    <property type="project" value="InterPro"/>
</dbReference>
<dbReference type="Proteomes" id="UP000055035">
    <property type="component" value="Unassembled WGS sequence"/>
</dbReference>
<name>A0A0W0VFQ2_9GAMM</name>
<evidence type="ECO:0000259" key="1">
    <source>
        <dbReference type="Pfam" id="PF00534"/>
    </source>
</evidence>
<accession>A0A0W0VFQ2</accession>
<feature type="domain" description="Glycosyl transferase family 1" evidence="1">
    <location>
        <begin position="220"/>
        <end position="380"/>
    </location>
</feature>
<dbReference type="RefSeq" id="WP_058469773.1">
    <property type="nucleotide sequence ID" value="NZ_CAAAIC010000005.1"/>
</dbReference>
<dbReference type="OrthoDB" id="9787293at2"/>
<evidence type="ECO:0000313" key="3">
    <source>
        <dbReference type="EMBL" id="KTD18964.1"/>
    </source>
</evidence>
<comment type="caution">
    <text evidence="3">The sequence shown here is derived from an EMBL/GenBank/DDBJ whole genome shotgun (WGS) entry which is preliminary data.</text>
</comment>
<sequence>MNILVVSQYFWPETFIINELTQCLVANGHTVEVLTGKPNYPDGKIFEGYSATGCSRDSYCNNIVVHRVPLRPRGRGGKQLIRNYFSFILNGLFHFNRLVKNKEFDFILVYVPSPITSVIPAIYLKWKLKTHLAVWVQDLWPESVKATGFINHPAILKVIGKLVKKIYQFSDTLLVQSQAFIEPMMRYTCKNKIIYYPNSYLELKAQENEQIPDALLEVLENETCFVFAGNLGTAQSLETVIEAAKKLKSLPHCKIILIGSGSMSRWLEEQIQKEKLHNVLLPGRFEASLMPSVFARAAGLLVTLKREEIFSYTIPSKVQAYLAAGRPIIAALDGEGARIIEEAGAGLVSPAEDADALAKNIEQLYHMPSLERGALGKAGRAYFLEHFEMTKQSQRLVEILKDRIKQKEKA</sequence>
<reference evidence="3 4" key="1">
    <citation type="submission" date="2015-11" db="EMBL/GenBank/DDBJ databases">
        <title>Genomic analysis of 38 Legionella species identifies large and diverse effector repertoires.</title>
        <authorList>
            <person name="Burstein D."/>
            <person name="Amaro F."/>
            <person name="Zusman T."/>
            <person name="Lifshitz Z."/>
            <person name="Cohen O."/>
            <person name="Gilbert J.A."/>
            <person name="Pupko T."/>
            <person name="Shuman H.A."/>
            <person name="Segal G."/>
        </authorList>
    </citation>
    <scope>NUCLEOTIDE SEQUENCE [LARGE SCALE GENOMIC DNA]</scope>
    <source>
        <strain evidence="3 4">BL-540</strain>
    </source>
</reference>
<dbReference type="PATRIC" id="fig|456.5.peg.204"/>
<dbReference type="GO" id="GO:1901135">
    <property type="term" value="P:carbohydrate derivative metabolic process"/>
    <property type="evidence" value="ECO:0007669"/>
    <property type="project" value="UniProtKB-ARBA"/>
</dbReference>
<keyword evidence="3" id="KW-0808">Transferase</keyword>
<organism evidence="3 4">
    <name type="scientific">Legionella jordanis</name>
    <dbReference type="NCBI Taxonomy" id="456"/>
    <lineage>
        <taxon>Bacteria</taxon>
        <taxon>Pseudomonadati</taxon>
        <taxon>Pseudomonadota</taxon>
        <taxon>Gammaproteobacteria</taxon>
        <taxon>Legionellales</taxon>
        <taxon>Legionellaceae</taxon>
        <taxon>Legionella</taxon>
    </lineage>
</organism>
<evidence type="ECO:0000313" key="4">
    <source>
        <dbReference type="Proteomes" id="UP000055035"/>
    </source>
</evidence>
<dbReference type="SUPFAM" id="SSF53756">
    <property type="entry name" value="UDP-Glycosyltransferase/glycogen phosphorylase"/>
    <property type="match status" value="1"/>
</dbReference>
<dbReference type="AlphaFoldDB" id="A0A0W0VFQ2"/>